<feature type="coiled-coil region" evidence="1">
    <location>
        <begin position="84"/>
        <end position="111"/>
    </location>
</feature>
<comment type="caution">
    <text evidence="2">The sequence shown here is derived from an EMBL/GenBank/DDBJ whole genome shotgun (WGS) entry which is preliminary data.</text>
</comment>
<accession>A0A0F9KM77</accession>
<gene>
    <name evidence="2" type="ORF">LCGC14_1311460</name>
</gene>
<proteinExistence type="predicted"/>
<dbReference type="AlphaFoldDB" id="A0A0F9KM77"/>
<reference evidence="2" key="1">
    <citation type="journal article" date="2015" name="Nature">
        <title>Complex archaea that bridge the gap between prokaryotes and eukaryotes.</title>
        <authorList>
            <person name="Spang A."/>
            <person name="Saw J.H."/>
            <person name="Jorgensen S.L."/>
            <person name="Zaremba-Niedzwiedzka K."/>
            <person name="Martijn J."/>
            <person name="Lind A.E."/>
            <person name="van Eijk R."/>
            <person name="Schleper C."/>
            <person name="Guy L."/>
            <person name="Ettema T.J."/>
        </authorList>
    </citation>
    <scope>NUCLEOTIDE SEQUENCE</scope>
</reference>
<protein>
    <submittedName>
        <fullName evidence="2">Uncharacterized protein</fullName>
    </submittedName>
</protein>
<evidence type="ECO:0000313" key="2">
    <source>
        <dbReference type="EMBL" id="KKM83239.1"/>
    </source>
</evidence>
<name>A0A0F9KM77_9ZZZZ</name>
<sequence length="238" mass="27610">MENRHLSHLNALRKGFGTYDPKDFDYEGQVIDAGMTLAFCACGHPIRYIFKVNHKTLPVSVQIGSTCIEFSFPYLNEMGAKGLANTLHDALKIHLEQIAEAKRKIRDMANDEIAQEFLAYWELLEDWHTSTIDKWKILNSYLPSYLWAHKSRFKLHSYSTPGRMAGSLRRKICTQYFEALKFLQVYQDYPKHPRPYGILAEIVADKLEKEATRFMIGSEKMILFGVQLNLESIKLRDQ</sequence>
<evidence type="ECO:0000256" key="1">
    <source>
        <dbReference type="SAM" id="Coils"/>
    </source>
</evidence>
<keyword evidence="1" id="KW-0175">Coiled coil</keyword>
<dbReference type="EMBL" id="LAZR01007744">
    <property type="protein sequence ID" value="KKM83239.1"/>
    <property type="molecule type" value="Genomic_DNA"/>
</dbReference>
<organism evidence="2">
    <name type="scientific">marine sediment metagenome</name>
    <dbReference type="NCBI Taxonomy" id="412755"/>
    <lineage>
        <taxon>unclassified sequences</taxon>
        <taxon>metagenomes</taxon>
        <taxon>ecological metagenomes</taxon>
    </lineage>
</organism>